<name>Q46VW0_CUPPJ</name>
<dbReference type="Gene3D" id="3.40.630.30">
    <property type="match status" value="1"/>
</dbReference>
<protein>
    <submittedName>
        <fullName evidence="2">Conserved hypothetical transmembrane protein</fullName>
    </submittedName>
</protein>
<feature type="region of interest" description="Disordered" evidence="1">
    <location>
        <begin position="1"/>
        <end position="39"/>
    </location>
</feature>
<dbReference type="STRING" id="264198.Reut_A3366"/>
<keyword evidence="2" id="KW-0812">Transmembrane</keyword>
<feature type="compositionally biased region" description="Basic residues" evidence="1">
    <location>
        <begin position="1"/>
        <end position="10"/>
    </location>
</feature>
<accession>Q46VW0</accession>
<reference evidence="2" key="1">
    <citation type="submission" date="2005-08" db="EMBL/GenBank/DDBJ databases">
        <title>Complete sequence of Chromosome1 of Ralstonia eutropha JMP134.</title>
        <authorList>
            <person name="Copeland A."/>
            <person name="Lucas S."/>
            <person name="Lapidus A."/>
            <person name="Barry K."/>
            <person name="Detter J.C."/>
            <person name="Glavina T."/>
            <person name="Hammon N."/>
            <person name="Israni S."/>
            <person name="Pitluck S."/>
            <person name="Goltsman E."/>
            <person name="Martinez M."/>
            <person name="Schmutz J."/>
            <person name="Larimer F."/>
            <person name="Land M."/>
            <person name="Lykidis A."/>
            <person name="Richardson P."/>
        </authorList>
    </citation>
    <scope>NUCLEOTIDE SEQUENCE</scope>
    <source>
        <strain evidence="2">JMP134</strain>
    </source>
</reference>
<dbReference type="eggNOG" id="ENOG502ZXZP">
    <property type="taxonomic scope" value="Bacteria"/>
</dbReference>
<evidence type="ECO:0000256" key="1">
    <source>
        <dbReference type="SAM" id="MobiDB-lite"/>
    </source>
</evidence>
<dbReference type="OrthoDB" id="8965385at2"/>
<keyword evidence="2" id="KW-0472">Membrane</keyword>
<sequence length="190" mass="19558">MPQRHNRAPGHMRQCGLPFKPAMPSDPASSPQSQSSPQYQVRLGTSADASALDAWLQAAAPLPVPVARARRLVLEGLLAQSGHGACLLADAEGGGFAACLPVALHPSLAFGGLTACATEWWLDVAAVGTESGCLEACLATLADWCRAHGIRHILLAPALAANTPSGPSGFVRHASGLWHRGLSPAPKALG</sequence>
<organism evidence="2">
    <name type="scientific">Cupriavidus pinatubonensis (strain JMP 134 / LMG 1197)</name>
    <name type="common">Cupriavidus necator (strain JMP 134)</name>
    <dbReference type="NCBI Taxonomy" id="264198"/>
    <lineage>
        <taxon>Bacteria</taxon>
        <taxon>Pseudomonadati</taxon>
        <taxon>Pseudomonadota</taxon>
        <taxon>Betaproteobacteria</taxon>
        <taxon>Burkholderiales</taxon>
        <taxon>Burkholderiaceae</taxon>
        <taxon>Cupriavidus</taxon>
    </lineage>
</organism>
<gene>
    <name evidence="2" type="ordered locus">Reut_A3366</name>
</gene>
<dbReference type="EMBL" id="CP000090">
    <property type="protein sequence ID" value="AAZ62724.1"/>
    <property type="molecule type" value="Genomic_DNA"/>
</dbReference>
<dbReference type="KEGG" id="reu:Reut_A3366"/>
<feature type="compositionally biased region" description="Low complexity" evidence="1">
    <location>
        <begin position="25"/>
        <end position="39"/>
    </location>
</feature>
<dbReference type="HOGENOM" id="CLU_1561620_0_0_4"/>
<proteinExistence type="predicted"/>
<dbReference type="AlphaFoldDB" id="Q46VW0"/>
<evidence type="ECO:0000313" key="2">
    <source>
        <dbReference type="EMBL" id="AAZ62724.1"/>
    </source>
</evidence>